<dbReference type="AlphaFoldDB" id="A0A8K0KET4"/>
<feature type="non-terminal residue" evidence="1">
    <location>
        <position position="1"/>
    </location>
</feature>
<name>A0A8K0KET4_LADFU</name>
<accession>A0A8K0KET4</accession>
<dbReference type="EMBL" id="KZ308613">
    <property type="protein sequence ID" value="KAG8232350.1"/>
    <property type="molecule type" value="Genomic_DNA"/>
</dbReference>
<gene>
    <name evidence="1" type="ORF">J437_LFUL008818</name>
</gene>
<reference evidence="1" key="2">
    <citation type="submission" date="2017-10" db="EMBL/GenBank/DDBJ databases">
        <title>Ladona fulva Genome sequencing and assembly.</title>
        <authorList>
            <person name="Murali S."/>
            <person name="Richards S."/>
            <person name="Bandaranaike D."/>
            <person name="Bellair M."/>
            <person name="Blankenburg K."/>
            <person name="Chao H."/>
            <person name="Dinh H."/>
            <person name="Doddapaneni H."/>
            <person name="Dugan-Rocha S."/>
            <person name="Elkadiri S."/>
            <person name="Gnanaolivu R."/>
            <person name="Hernandez B."/>
            <person name="Skinner E."/>
            <person name="Javaid M."/>
            <person name="Lee S."/>
            <person name="Li M."/>
            <person name="Ming W."/>
            <person name="Munidasa M."/>
            <person name="Muniz J."/>
            <person name="Nguyen L."/>
            <person name="Hughes D."/>
            <person name="Osuji N."/>
            <person name="Pu L.-L."/>
            <person name="Puazo M."/>
            <person name="Qu C."/>
            <person name="Quiroz J."/>
            <person name="Raj R."/>
            <person name="Weissenberger G."/>
            <person name="Xin Y."/>
            <person name="Zou X."/>
            <person name="Han Y."/>
            <person name="Worley K."/>
            <person name="Muzny D."/>
            <person name="Gibbs R."/>
        </authorList>
    </citation>
    <scope>NUCLEOTIDE SEQUENCE</scope>
    <source>
        <strain evidence="1">Sampled in the wild</strain>
    </source>
</reference>
<evidence type="ECO:0000313" key="1">
    <source>
        <dbReference type="EMBL" id="KAG8232350.1"/>
    </source>
</evidence>
<comment type="caution">
    <text evidence="1">The sequence shown here is derived from an EMBL/GenBank/DDBJ whole genome shotgun (WGS) entry which is preliminary data.</text>
</comment>
<dbReference type="OrthoDB" id="10264062at2759"/>
<dbReference type="Proteomes" id="UP000792457">
    <property type="component" value="Unassembled WGS sequence"/>
</dbReference>
<keyword evidence="2" id="KW-1185">Reference proteome</keyword>
<organism evidence="1 2">
    <name type="scientific">Ladona fulva</name>
    <name type="common">Scarce chaser dragonfly</name>
    <name type="synonym">Libellula fulva</name>
    <dbReference type="NCBI Taxonomy" id="123851"/>
    <lineage>
        <taxon>Eukaryota</taxon>
        <taxon>Metazoa</taxon>
        <taxon>Ecdysozoa</taxon>
        <taxon>Arthropoda</taxon>
        <taxon>Hexapoda</taxon>
        <taxon>Insecta</taxon>
        <taxon>Pterygota</taxon>
        <taxon>Palaeoptera</taxon>
        <taxon>Odonata</taxon>
        <taxon>Epiprocta</taxon>
        <taxon>Anisoptera</taxon>
        <taxon>Libelluloidea</taxon>
        <taxon>Libellulidae</taxon>
        <taxon>Ladona</taxon>
    </lineage>
</organism>
<reference evidence="1" key="1">
    <citation type="submission" date="2013-04" db="EMBL/GenBank/DDBJ databases">
        <authorList>
            <person name="Qu J."/>
            <person name="Murali S.C."/>
            <person name="Bandaranaike D."/>
            <person name="Bellair M."/>
            <person name="Blankenburg K."/>
            <person name="Chao H."/>
            <person name="Dinh H."/>
            <person name="Doddapaneni H."/>
            <person name="Downs B."/>
            <person name="Dugan-Rocha S."/>
            <person name="Elkadiri S."/>
            <person name="Gnanaolivu R.D."/>
            <person name="Hernandez B."/>
            <person name="Javaid M."/>
            <person name="Jayaseelan J.C."/>
            <person name="Lee S."/>
            <person name="Li M."/>
            <person name="Ming W."/>
            <person name="Munidasa M."/>
            <person name="Muniz J."/>
            <person name="Nguyen L."/>
            <person name="Ongeri F."/>
            <person name="Osuji N."/>
            <person name="Pu L.-L."/>
            <person name="Puazo M."/>
            <person name="Qu C."/>
            <person name="Quiroz J."/>
            <person name="Raj R."/>
            <person name="Weissenberger G."/>
            <person name="Xin Y."/>
            <person name="Zou X."/>
            <person name="Han Y."/>
            <person name="Richards S."/>
            <person name="Worley K."/>
            <person name="Muzny D."/>
            <person name="Gibbs R."/>
        </authorList>
    </citation>
    <scope>NUCLEOTIDE SEQUENCE</scope>
    <source>
        <strain evidence="1">Sampled in the wild</strain>
    </source>
</reference>
<proteinExistence type="predicted"/>
<sequence length="151" mass="17115">MESPTESLAEEGVELYSHHGVLIQDLNLNRDDDSLCSGTLFIKKYRYGTFIEWIQTEEKALSVESQDQGWAVVNPVKARTQNSTDASETVNTARVRPLKVDITDLKSYKISKQSHELTLMLKDGSRPSPLLFQNDNADKFVNSLQQYVHIV</sequence>
<protein>
    <submittedName>
        <fullName evidence="1">Uncharacterized protein</fullName>
    </submittedName>
</protein>
<evidence type="ECO:0000313" key="2">
    <source>
        <dbReference type="Proteomes" id="UP000792457"/>
    </source>
</evidence>